<feature type="compositionally biased region" description="Basic and acidic residues" evidence="1">
    <location>
        <begin position="198"/>
        <end position="207"/>
    </location>
</feature>
<evidence type="ECO:0000313" key="2">
    <source>
        <dbReference type="EMBL" id="CAG9782631.1"/>
    </source>
</evidence>
<reference evidence="2" key="2">
    <citation type="submission" date="2022-10" db="EMBL/GenBank/DDBJ databases">
        <authorList>
            <consortium name="ENA_rothamsted_submissions"/>
            <consortium name="culmorum"/>
            <person name="King R."/>
        </authorList>
    </citation>
    <scope>NUCLEOTIDE SEQUENCE</scope>
</reference>
<proteinExistence type="predicted"/>
<dbReference type="AlphaFoldDB" id="A0A9N9N0E8"/>
<feature type="compositionally biased region" description="Low complexity" evidence="1">
    <location>
        <begin position="208"/>
        <end position="218"/>
    </location>
</feature>
<feature type="compositionally biased region" description="Basic and acidic residues" evidence="1">
    <location>
        <begin position="180"/>
        <end position="190"/>
    </location>
</feature>
<feature type="compositionally biased region" description="Polar residues" evidence="1">
    <location>
        <begin position="240"/>
        <end position="261"/>
    </location>
</feature>
<feature type="compositionally biased region" description="Low complexity" evidence="1">
    <location>
        <begin position="72"/>
        <end position="86"/>
    </location>
</feature>
<organism evidence="2 3">
    <name type="scientific">Diatraea saccharalis</name>
    <name type="common">sugarcane borer</name>
    <dbReference type="NCBI Taxonomy" id="40085"/>
    <lineage>
        <taxon>Eukaryota</taxon>
        <taxon>Metazoa</taxon>
        <taxon>Ecdysozoa</taxon>
        <taxon>Arthropoda</taxon>
        <taxon>Hexapoda</taxon>
        <taxon>Insecta</taxon>
        <taxon>Pterygota</taxon>
        <taxon>Neoptera</taxon>
        <taxon>Endopterygota</taxon>
        <taxon>Lepidoptera</taxon>
        <taxon>Glossata</taxon>
        <taxon>Ditrysia</taxon>
        <taxon>Pyraloidea</taxon>
        <taxon>Crambidae</taxon>
        <taxon>Crambinae</taxon>
        <taxon>Diatraea</taxon>
    </lineage>
</organism>
<feature type="compositionally biased region" description="Gly residues" evidence="1">
    <location>
        <begin position="38"/>
        <end position="54"/>
    </location>
</feature>
<keyword evidence="3" id="KW-1185">Reference proteome</keyword>
<evidence type="ECO:0000256" key="1">
    <source>
        <dbReference type="SAM" id="MobiDB-lite"/>
    </source>
</evidence>
<protein>
    <submittedName>
        <fullName evidence="2">Uncharacterized protein</fullName>
    </submittedName>
</protein>
<feature type="compositionally biased region" description="Basic residues" evidence="1">
    <location>
        <begin position="219"/>
        <end position="230"/>
    </location>
</feature>
<accession>A0A9N9N0E8</accession>
<feature type="compositionally biased region" description="Low complexity" evidence="1">
    <location>
        <begin position="55"/>
        <end position="64"/>
    </location>
</feature>
<reference evidence="2" key="1">
    <citation type="submission" date="2021-12" db="EMBL/GenBank/DDBJ databases">
        <authorList>
            <person name="King R."/>
        </authorList>
    </citation>
    <scope>NUCLEOTIDE SEQUENCE</scope>
</reference>
<feature type="compositionally biased region" description="Low complexity" evidence="1">
    <location>
        <begin position="137"/>
        <end position="157"/>
    </location>
</feature>
<feature type="region of interest" description="Disordered" evidence="1">
    <location>
        <begin position="1"/>
        <end position="262"/>
    </location>
</feature>
<gene>
    <name evidence="2" type="ORF">DIATSA_LOCUS873</name>
</gene>
<evidence type="ECO:0000313" key="3">
    <source>
        <dbReference type="Proteomes" id="UP001153714"/>
    </source>
</evidence>
<name>A0A9N9N0E8_9NEOP</name>
<dbReference type="EMBL" id="OU893332">
    <property type="protein sequence ID" value="CAG9782631.1"/>
    <property type="molecule type" value="Genomic_DNA"/>
</dbReference>
<feature type="compositionally biased region" description="Basic residues" evidence="1">
    <location>
        <begin position="21"/>
        <end position="37"/>
    </location>
</feature>
<sequence>MIRRRAGRGWAGWRARLGGGRGRRGRGRRGGRGRGVRAGRGGVLVRGPRGGRAGGARARGAGPVPRGGRGVARGPAAARAPPAAARAHGDQHARLRAQGVPARAARPAPHQGHAQAVHRRRQVRAAFGARGRRARAGGRAAARQPAHAAPAHAAPAQRVREERQEPDDVIEPGGVLRADAAARRAGDGRLHHGAQVLQRDRGDDARPLPRGVRGGAAPRRPRLRRSRRSPRPGPSPSPAAQHTQRTDQVSTHSRPGSQLSLLQHYEYRKLPMRRNFV</sequence>
<dbReference type="Proteomes" id="UP001153714">
    <property type="component" value="Chromosome 1"/>
</dbReference>